<name>A0A2H3KYF9_9CHLR</name>
<evidence type="ECO:0000313" key="4">
    <source>
        <dbReference type="Proteomes" id="UP000220922"/>
    </source>
</evidence>
<protein>
    <recommendedName>
        <fullName evidence="2">CARDB domain-containing protein</fullName>
    </recommendedName>
</protein>
<dbReference type="EMBL" id="LYXE01000085">
    <property type="protein sequence ID" value="PDV99024.1"/>
    <property type="molecule type" value="Genomic_DNA"/>
</dbReference>
<feature type="chain" id="PRO_5013870841" description="CARDB domain-containing protein" evidence="1">
    <location>
        <begin position="22"/>
        <end position="1107"/>
    </location>
</feature>
<dbReference type="Gene3D" id="2.40.128.340">
    <property type="match status" value="1"/>
</dbReference>
<dbReference type="Proteomes" id="UP000220922">
    <property type="component" value="Unassembled WGS sequence"/>
</dbReference>
<sequence>MRWNLLLVFSFVSLLLLAPYAQPNLVAPPRVGAQEPVIPQHAPGRPSKITDLEQVLAENPDLDPLAGTTTLLDAADLVLFWNGPTPTDSSGGDQVVYHRFYDASGPLLPVTSPLTATVSAGWAITPTADLSGTANPAFVQGSPMDVVTLNLNGDLRSDLVGAGIDKERRVLLFAPQLEGGEQVFTWAQAYTATSRMPLDFQSNYTRQIRLAAGDVDGDRYDEVVLAYQGVDGQLHLEVFDGDGGHQIRRVSTTSLVAPTLDRWGIRNFDVAVGDFNGNGKSEVAVIAADENVEASGYWGIYLQIFELVDGLLQPRLKTYLVGPEEVATLVSNASPGDLSVAAANFDDDVALELVFGYGIRQPSRSKYESFAGLMDVRADLLAVTELDRQQIDQSSADFRTIAVGDMNLDGKDELVFATESLMVYHVDDQGKLAPRGNLGDLETRGSSQRPVVMADLNRDLRAEIIFVNYLYNGDRRQQQTQMRVYGADLDEGGNIRRLVQRTEVTHDLIESPCCTTNYALAAGDFDGDSVRLGPPVYRRESNVGQVLAIINAPPSHFDILPDGTEISVNVCENPNIPAECTTSVYYETSTTTSEIAVDIQRSWTLGKNSSEDVQGPSVIDEVINEIKRINAALVPPSDPSIEDLINYIEQNVINLNGPEIVTRLIDLLNSGNNVLGSHVATSIERSYGTNFEKATTSIESVRLQQSILAGRDDVIIRTESDYDTWEYPIYTDESGTVAGHLLVVWPVCDNNRCSVSAETIVPGKQLASGYIPSHEPLNLLSYPREAPPTFRLYNQIAQFRRVNVGEQVTEFELTLSKIREDRGSNSRSQSIVNGREVQTGGAEGSIEINAGLDFEVFQIGAATSSDYKRPYFVERYSDEYGSERISNHEFRLQQDTVVRIRIGALTGAARQFPYRVEPFVYWSPGFNAFVIDYAAEPIIEPGNGWDVYYNRPDLAFNLPWRYGEQGQSLRQRTRQIRLNPPLPEPGDPVELVATIHNYGLQHQAEPFHVAFYLAPPGTTIPQLIPDPDRLIGRDRIDRLDARSSTTATVNWTTPPGEGEYTVYALIETGAASLAEVHTANNAAYAPLLLGNQSNALRALLYVPIVFR</sequence>
<gene>
    <name evidence="3" type="ORF">A9Q02_13770</name>
</gene>
<dbReference type="InterPro" id="IPR013783">
    <property type="entry name" value="Ig-like_fold"/>
</dbReference>
<keyword evidence="1" id="KW-0732">Signal</keyword>
<reference evidence="3 4" key="1">
    <citation type="submission" date="2016-05" db="EMBL/GenBank/DDBJ databases">
        <authorList>
            <person name="Lavstsen T."/>
            <person name="Jespersen J.S."/>
        </authorList>
    </citation>
    <scope>NUCLEOTIDE SEQUENCE [LARGE SCALE GENOMIC DNA]</scope>
    <source>
        <strain evidence="3 4">B7-9</strain>
    </source>
</reference>
<dbReference type="InterPro" id="IPR028994">
    <property type="entry name" value="Integrin_alpha_N"/>
</dbReference>
<dbReference type="Pfam" id="PF07705">
    <property type="entry name" value="CARDB"/>
    <property type="match status" value="1"/>
</dbReference>
<evidence type="ECO:0000259" key="2">
    <source>
        <dbReference type="Pfam" id="PF07705"/>
    </source>
</evidence>
<proteinExistence type="predicted"/>
<dbReference type="OrthoDB" id="344301at2"/>
<keyword evidence="4" id="KW-1185">Reference proteome</keyword>
<evidence type="ECO:0000256" key="1">
    <source>
        <dbReference type="SAM" id="SignalP"/>
    </source>
</evidence>
<evidence type="ECO:0000313" key="3">
    <source>
        <dbReference type="EMBL" id="PDV99024.1"/>
    </source>
</evidence>
<accession>A0A2H3KYF9</accession>
<feature type="signal peptide" evidence="1">
    <location>
        <begin position="1"/>
        <end position="21"/>
    </location>
</feature>
<dbReference type="AlphaFoldDB" id="A0A2H3KYF9"/>
<organism evidence="3 4">
    <name type="scientific">Candidatus Chloroploca asiatica</name>
    <dbReference type="NCBI Taxonomy" id="1506545"/>
    <lineage>
        <taxon>Bacteria</taxon>
        <taxon>Bacillati</taxon>
        <taxon>Chloroflexota</taxon>
        <taxon>Chloroflexia</taxon>
        <taxon>Chloroflexales</taxon>
        <taxon>Chloroflexineae</taxon>
        <taxon>Oscillochloridaceae</taxon>
        <taxon>Candidatus Chloroploca</taxon>
    </lineage>
</organism>
<dbReference type="Gene3D" id="2.60.40.10">
    <property type="entry name" value="Immunoglobulins"/>
    <property type="match status" value="1"/>
</dbReference>
<comment type="caution">
    <text evidence="3">The sequence shown here is derived from an EMBL/GenBank/DDBJ whole genome shotgun (WGS) entry which is preliminary data.</text>
</comment>
<dbReference type="InterPro" id="IPR011635">
    <property type="entry name" value="CARDB"/>
</dbReference>
<dbReference type="RefSeq" id="WP_097652504.1">
    <property type="nucleotide sequence ID" value="NZ_LYXE01000085.1"/>
</dbReference>
<feature type="domain" description="CARDB" evidence="2">
    <location>
        <begin position="977"/>
        <end position="1083"/>
    </location>
</feature>
<dbReference type="SUPFAM" id="SSF69318">
    <property type="entry name" value="Integrin alpha N-terminal domain"/>
    <property type="match status" value="2"/>
</dbReference>